<dbReference type="RefSeq" id="WP_229873567.1">
    <property type="nucleotide sequence ID" value="NZ_BMVP01000003.1"/>
</dbReference>
<dbReference type="SUPFAM" id="SSF48371">
    <property type="entry name" value="ARM repeat"/>
    <property type="match status" value="1"/>
</dbReference>
<keyword evidence="3" id="KW-1185">Reference proteome</keyword>
<sequence>MPSFLASLATHHDPAARRGAVRAREILAPGQQSALPADLVERLAVDPDETVRLAVSVRPAPGETRRMAIDFTVGAFAGGNVEWVRDGLADPDALRRAATSAHPLLRRTAAQSPTCRPTSCACSHTPKTPWWRTAWGYTTPPPLRAARRDVLRWTAQPHPAFPVTVSPRATRTTGQQRPSAGRAGSGRHARADRTAQP</sequence>
<reference evidence="3" key="1">
    <citation type="journal article" date="2019" name="Int. J. Syst. Evol. Microbiol.">
        <title>The Global Catalogue of Microorganisms (GCM) 10K type strain sequencing project: providing services to taxonomists for standard genome sequencing and annotation.</title>
        <authorList>
            <consortium name="The Broad Institute Genomics Platform"/>
            <consortium name="The Broad Institute Genome Sequencing Center for Infectious Disease"/>
            <person name="Wu L."/>
            <person name="Ma J."/>
        </authorList>
    </citation>
    <scope>NUCLEOTIDE SEQUENCE [LARGE SCALE GENOMIC DNA]</scope>
    <source>
        <strain evidence="3">JCM 4738</strain>
    </source>
</reference>
<evidence type="ECO:0000313" key="2">
    <source>
        <dbReference type="EMBL" id="GHB50240.1"/>
    </source>
</evidence>
<dbReference type="EMBL" id="BMVP01000003">
    <property type="protein sequence ID" value="GHB50240.1"/>
    <property type="molecule type" value="Genomic_DNA"/>
</dbReference>
<name>A0ABQ3ETQ3_9ACTN</name>
<accession>A0ABQ3ETQ3</accession>
<protein>
    <submittedName>
        <fullName evidence="2">Uncharacterized protein</fullName>
    </submittedName>
</protein>
<dbReference type="Gene3D" id="1.25.10.10">
    <property type="entry name" value="Leucine-rich Repeat Variant"/>
    <property type="match status" value="1"/>
</dbReference>
<feature type="region of interest" description="Disordered" evidence="1">
    <location>
        <begin position="158"/>
        <end position="197"/>
    </location>
</feature>
<evidence type="ECO:0000256" key="1">
    <source>
        <dbReference type="SAM" id="MobiDB-lite"/>
    </source>
</evidence>
<feature type="compositionally biased region" description="Polar residues" evidence="1">
    <location>
        <begin position="167"/>
        <end position="178"/>
    </location>
</feature>
<dbReference type="InterPro" id="IPR011989">
    <property type="entry name" value="ARM-like"/>
</dbReference>
<evidence type="ECO:0000313" key="3">
    <source>
        <dbReference type="Proteomes" id="UP000642673"/>
    </source>
</evidence>
<proteinExistence type="predicted"/>
<gene>
    <name evidence="2" type="ORF">GCM10010347_19690</name>
</gene>
<comment type="caution">
    <text evidence="2">The sequence shown here is derived from an EMBL/GenBank/DDBJ whole genome shotgun (WGS) entry which is preliminary data.</text>
</comment>
<dbReference type="InterPro" id="IPR016024">
    <property type="entry name" value="ARM-type_fold"/>
</dbReference>
<dbReference type="Proteomes" id="UP000642673">
    <property type="component" value="Unassembled WGS sequence"/>
</dbReference>
<organism evidence="2 3">
    <name type="scientific">Streptomyces cirratus</name>
    <dbReference type="NCBI Taxonomy" id="68187"/>
    <lineage>
        <taxon>Bacteria</taxon>
        <taxon>Bacillati</taxon>
        <taxon>Actinomycetota</taxon>
        <taxon>Actinomycetes</taxon>
        <taxon>Kitasatosporales</taxon>
        <taxon>Streptomycetaceae</taxon>
        <taxon>Streptomyces</taxon>
    </lineage>
</organism>